<keyword evidence="2" id="KW-0472">Membrane</keyword>
<evidence type="ECO:0000256" key="2">
    <source>
        <dbReference type="SAM" id="Phobius"/>
    </source>
</evidence>
<feature type="transmembrane region" description="Helical" evidence="2">
    <location>
        <begin position="175"/>
        <end position="197"/>
    </location>
</feature>
<gene>
    <name evidence="3" type="ORF">AB2L27_07020</name>
</gene>
<keyword evidence="4" id="KW-1185">Reference proteome</keyword>
<reference evidence="3 4" key="1">
    <citation type="submission" date="2024-07" db="EMBL/GenBank/DDBJ databases">
        <authorList>
            <person name="Thanompreechachai J."/>
            <person name="Duangmal K."/>
        </authorList>
    </citation>
    <scope>NUCLEOTIDE SEQUENCE [LARGE SCALE GENOMIC DNA]</scope>
    <source>
        <strain evidence="3 4">LSe6-4</strain>
    </source>
</reference>
<protein>
    <submittedName>
        <fullName evidence="3">Uncharacterized protein</fullName>
    </submittedName>
</protein>
<proteinExistence type="predicted"/>
<dbReference type="RefSeq" id="WP_370440751.1">
    <property type="nucleotide sequence ID" value="NZ_JBGFTU010000006.1"/>
</dbReference>
<feature type="transmembrane region" description="Helical" evidence="2">
    <location>
        <begin position="132"/>
        <end position="155"/>
    </location>
</feature>
<comment type="caution">
    <text evidence="3">The sequence shown here is derived from an EMBL/GenBank/DDBJ whole genome shotgun (WGS) entry which is preliminary data.</text>
</comment>
<keyword evidence="2" id="KW-0812">Transmembrane</keyword>
<name>A0ABV4GYX3_9ACTN</name>
<feature type="compositionally biased region" description="Pro residues" evidence="1">
    <location>
        <begin position="237"/>
        <end position="251"/>
    </location>
</feature>
<feature type="compositionally biased region" description="Low complexity" evidence="1">
    <location>
        <begin position="226"/>
        <end position="236"/>
    </location>
</feature>
<sequence length="266" mass="26827">MDATAQDRDRPGDGPDGARAVPRGVRVVVPVLALTALGAALTAAAAVVLVLSGGVDEQYFASYTSDGAGNETSFVDPGVDLAYRWEALRYIVPADQRLLGPVLLVAVLAALHVAGHRFLGAGRPTVPRGARVVAVAAAVVSTLLVVATVGVPAVLRHSGGSDVVFPDRVPALVDVAAPVALSAVQVLLAVASAVLLLGRPLAGPGHDEPDDEPDEGVDAAGGGGTVPAVGTAARAPEPAPEPAPAEPPPVPRLAEEDRALYRRPTP</sequence>
<organism evidence="3 4">
    <name type="scientific">Kineococcus halophytocola</name>
    <dbReference type="NCBI Taxonomy" id="3234027"/>
    <lineage>
        <taxon>Bacteria</taxon>
        <taxon>Bacillati</taxon>
        <taxon>Actinomycetota</taxon>
        <taxon>Actinomycetes</taxon>
        <taxon>Kineosporiales</taxon>
        <taxon>Kineosporiaceae</taxon>
        <taxon>Kineococcus</taxon>
    </lineage>
</organism>
<evidence type="ECO:0000313" key="3">
    <source>
        <dbReference type="EMBL" id="MEZ0164513.1"/>
    </source>
</evidence>
<evidence type="ECO:0000313" key="4">
    <source>
        <dbReference type="Proteomes" id="UP001565927"/>
    </source>
</evidence>
<feature type="region of interest" description="Disordered" evidence="1">
    <location>
        <begin position="204"/>
        <end position="266"/>
    </location>
</feature>
<feature type="transmembrane region" description="Helical" evidence="2">
    <location>
        <begin position="98"/>
        <end position="120"/>
    </location>
</feature>
<feature type="transmembrane region" description="Helical" evidence="2">
    <location>
        <begin position="27"/>
        <end position="51"/>
    </location>
</feature>
<keyword evidence="2" id="KW-1133">Transmembrane helix</keyword>
<dbReference type="EMBL" id="JBGFTU010000006">
    <property type="protein sequence ID" value="MEZ0164513.1"/>
    <property type="molecule type" value="Genomic_DNA"/>
</dbReference>
<evidence type="ECO:0000256" key="1">
    <source>
        <dbReference type="SAM" id="MobiDB-lite"/>
    </source>
</evidence>
<feature type="compositionally biased region" description="Acidic residues" evidence="1">
    <location>
        <begin position="208"/>
        <end position="217"/>
    </location>
</feature>
<dbReference type="Proteomes" id="UP001565927">
    <property type="component" value="Unassembled WGS sequence"/>
</dbReference>
<accession>A0ABV4GYX3</accession>